<dbReference type="PANTHER" id="PTHR43177:SF3">
    <property type="entry name" value="PROTEIN NRFC HOMOLOG"/>
    <property type="match status" value="1"/>
</dbReference>
<organism evidence="6 7">
    <name type="scientific">Desulfonauticus submarinus</name>
    <dbReference type="NCBI Taxonomy" id="206665"/>
    <lineage>
        <taxon>Bacteria</taxon>
        <taxon>Pseudomonadati</taxon>
        <taxon>Thermodesulfobacteriota</taxon>
        <taxon>Desulfovibrionia</taxon>
        <taxon>Desulfovibrionales</taxon>
        <taxon>Desulfonauticaceae</taxon>
        <taxon>Desulfonauticus</taxon>
    </lineage>
</organism>
<gene>
    <name evidence="6" type="ORF">SAMN04488516_10379</name>
</gene>
<dbReference type="InterPro" id="IPR054822">
    <property type="entry name" value="DsrO-like"/>
</dbReference>
<dbReference type="GO" id="GO:0051539">
    <property type="term" value="F:4 iron, 4 sulfur cluster binding"/>
    <property type="evidence" value="ECO:0007669"/>
    <property type="project" value="UniProtKB-KW"/>
</dbReference>
<dbReference type="PANTHER" id="PTHR43177">
    <property type="entry name" value="PROTEIN NRFC"/>
    <property type="match status" value="1"/>
</dbReference>
<reference evidence="6 7" key="1">
    <citation type="submission" date="2016-10" db="EMBL/GenBank/DDBJ databases">
        <authorList>
            <person name="de Groot N.N."/>
        </authorList>
    </citation>
    <scope>NUCLEOTIDE SEQUENCE [LARGE SCALE GENOMIC DNA]</scope>
    <source>
        <strain evidence="6 7">DSM 15269</strain>
    </source>
</reference>
<evidence type="ECO:0000259" key="5">
    <source>
        <dbReference type="PROSITE" id="PS51379"/>
    </source>
</evidence>
<keyword evidence="7" id="KW-1185">Reference proteome</keyword>
<evidence type="ECO:0000256" key="2">
    <source>
        <dbReference type="ARBA" id="ARBA00022723"/>
    </source>
</evidence>
<keyword evidence="4" id="KW-0411">Iron-sulfur</keyword>
<dbReference type="RefSeq" id="WP_092064194.1">
    <property type="nucleotide sequence ID" value="NZ_FNIN01000003.1"/>
</dbReference>
<dbReference type="InterPro" id="IPR050954">
    <property type="entry name" value="ET_IronSulfur_Cluster-Binding"/>
</dbReference>
<dbReference type="InterPro" id="IPR017900">
    <property type="entry name" value="4Fe4S_Fe_S_CS"/>
</dbReference>
<dbReference type="Gene3D" id="3.30.70.20">
    <property type="match status" value="2"/>
</dbReference>
<dbReference type="PROSITE" id="PS51379">
    <property type="entry name" value="4FE4S_FER_2"/>
    <property type="match status" value="2"/>
</dbReference>
<dbReference type="SUPFAM" id="SSF54862">
    <property type="entry name" value="4Fe-4S ferredoxins"/>
    <property type="match status" value="1"/>
</dbReference>
<feature type="domain" description="4Fe-4S ferredoxin-type" evidence="5">
    <location>
        <begin position="101"/>
        <end position="133"/>
    </location>
</feature>
<keyword evidence="1" id="KW-0004">4Fe-4S</keyword>
<dbReference type="NCBIfam" id="NF045797">
    <property type="entry name" value="DsrO"/>
    <property type="match status" value="1"/>
</dbReference>
<dbReference type="GO" id="GO:0046872">
    <property type="term" value="F:metal ion binding"/>
    <property type="evidence" value="ECO:0007669"/>
    <property type="project" value="UniProtKB-KW"/>
</dbReference>
<sequence length="248" mass="28567">MKSNRRQFLRTIGLATLGWSLCPSLLRATEHGGAHGKGKRWAMAIDTKKLTEEVMEKCINACNKAHNIPHIPNKKEIKWIWIETFHHLFPGQMGDKVHLSEYPEKKSLALCNHCDNPPCVRVCPTKATFKREDGIVMMDFHRCIGCRYCMAACPYGSRSFNFYDPRKFLKEENINFPTRTKGVVEKCLFCYERLDEGKKPYCVEAAEGVIYFGDLNDPHSEVRKVLAERYAITRKPELGTLPCVYYLI</sequence>
<dbReference type="AlphaFoldDB" id="A0A1H0CJW5"/>
<feature type="domain" description="4Fe-4S ferredoxin-type" evidence="5">
    <location>
        <begin position="134"/>
        <end position="163"/>
    </location>
</feature>
<dbReference type="Proteomes" id="UP000199602">
    <property type="component" value="Unassembled WGS sequence"/>
</dbReference>
<dbReference type="STRING" id="206665.SAMN04488516_10379"/>
<dbReference type="Pfam" id="PF13247">
    <property type="entry name" value="Fer4_11"/>
    <property type="match status" value="1"/>
</dbReference>
<evidence type="ECO:0000313" key="7">
    <source>
        <dbReference type="Proteomes" id="UP000199602"/>
    </source>
</evidence>
<dbReference type="EMBL" id="FNIN01000003">
    <property type="protein sequence ID" value="SDN58177.1"/>
    <property type="molecule type" value="Genomic_DNA"/>
</dbReference>
<keyword evidence="2" id="KW-0479">Metal-binding</keyword>
<evidence type="ECO:0000256" key="1">
    <source>
        <dbReference type="ARBA" id="ARBA00022485"/>
    </source>
</evidence>
<accession>A0A1H0CJW5</accession>
<name>A0A1H0CJW5_9BACT</name>
<dbReference type="CDD" id="cd10551">
    <property type="entry name" value="PsrB"/>
    <property type="match status" value="1"/>
</dbReference>
<evidence type="ECO:0000256" key="3">
    <source>
        <dbReference type="ARBA" id="ARBA00023004"/>
    </source>
</evidence>
<keyword evidence="3" id="KW-0408">Iron</keyword>
<dbReference type="PROSITE" id="PS00198">
    <property type="entry name" value="4FE4S_FER_1"/>
    <property type="match status" value="1"/>
</dbReference>
<evidence type="ECO:0000256" key="4">
    <source>
        <dbReference type="ARBA" id="ARBA00023014"/>
    </source>
</evidence>
<proteinExistence type="predicted"/>
<dbReference type="OrthoDB" id="9789030at2"/>
<dbReference type="InterPro" id="IPR017896">
    <property type="entry name" value="4Fe4S_Fe-S-bd"/>
</dbReference>
<protein>
    <submittedName>
        <fullName evidence="6">Putative sulfite reductase-associated electron transfer protein DsrO</fullName>
    </submittedName>
</protein>
<evidence type="ECO:0000313" key="6">
    <source>
        <dbReference type="EMBL" id="SDN58177.1"/>
    </source>
</evidence>